<dbReference type="Proteomes" id="UP001469553">
    <property type="component" value="Unassembled WGS sequence"/>
</dbReference>
<sequence>MNWSPTSSQHDAATPMLQSTYGVHQVMSSAWLSPDMTLEVQTKTFYYGSIWSKGFCFSCSDDLQGASWQNSSKLPFCSDHSTIRPDWWECITVVDLLGGSPISTNKHKSSTLVTLGSLSPLRPSPFF</sequence>
<comment type="caution">
    <text evidence="1">The sequence shown here is derived from an EMBL/GenBank/DDBJ whole genome shotgun (WGS) entry which is preliminary data.</text>
</comment>
<evidence type="ECO:0000313" key="1">
    <source>
        <dbReference type="EMBL" id="MEQ2301135.1"/>
    </source>
</evidence>
<organism evidence="1 2">
    <name type="scientific">Ameca splendens</name>
    <dbReference type="NCBI Taxonomy" id="208324"/>
    <lineage>
        <taxon>Eukaryota</taxon>
        <taxon>Metazoa</taxon>
        <taxon>Chordata</taxon>
        <taxon>Craniata</taxon>
        <taxon>Vertebrata</taxon>
        <taxon>Euteleostomi</taxon>
        <taxon>Actinopterygii</taxon>
        <taxon>Neopterygii</taxon>
        <taxon>Teleostei</taxon>
        <taxon>Neoteleostei</taxon>
        <taxon>Acanthomorphata</taxon>
        <taxon>Ovalentaria</taxon>
        <taxon>Atherinomorphae</taxon>
        <taxon>Cyprinodontiformes</taxon>
        <taxon>Goodeidae</taxon>
        <taxon>Ameca</taxon>
    </lineage>
</organism>
<protein>
    <submittedName>
        <fullName evidence="1">Uncharacterized protein</fullName>
    </submittedName>
</protein>
<gene>
    <name evidence="1" type="ORF">AMECASPLE_032867</name>
</gene>
<name>A0ABV0Z4W8_9TELE</name>
<evidence type="ECO:0000313" key="2">
    <source>
        <dbReference type="Proteomes" id="UP001469553"/>
    </source>
</evidence>
<accession>A0ABV0Z4W8</accession>
<keyword evidence="2" id="KW-1185">Reference proteome</keyword>
<reference evidence="1 2" key="1">
    <citation type="submission" date="2021-06" db="EMBL/GenBank/DDBJ databases">
        <authorList>
            <person name="Palmer J.M."/>
        </authorList>
    </citation>
    <scope>NUCLEOTIDE SEQUENCE [LARGE SCALE GENOMIC DNA]</scope>
    <source>
        <strain evidence="1 2">AS_MEX2019</strain>
        <tissue evidence="1">Muscle</tissue>
    </source>
</reference>
<dbReference type="EMBL" id="JAHRIP010051366">
    <property type="protein sequence ID" value="MEQ2301135.1"/>
    <property type="molecule type" value="Genomic_DNA"/>
</dbReference>
<proteinExistence type="predicted"/>